<sequence length="746" mass="79729">MSAAAEVDPMVAMVESWDTYLVPPPRLTASTMPLAQGHNCVALGGSTSDSEASPFRYHLTDVCPIHTLEGGDNTEEDTRPASVQLRKGLTMNAAAALSPTSLLWLLTLVSRNDELLRAAAHLFLQFNMQFASLVNSNSEKINTLRAHHHHQLASLLEVTESHVDADMIVDSVVTECVVLRQQQELEAAECRCTASEQRLETELQEMFLRFLSTSAPDAVAAANRREQSVGLADGMGSGSSPYRAEVDISRFTGVRNAAPSMVRQGNTAVPGFSPARLVPVRTVKLSNEVGDASTALAASSMRPRAQRLRDPMFQPIILDLSPVSGLLRCLGSCTGTQSGALESSVSSAAEEHLLRLAHTRHSVLLFIGSESAAMDVMQSCKAPELLLGSSHSYRDSFQPLPNHPVLRILFTTRLWGANVVLLWDLAQGAVPAAAAQTVVEDALQLAYAWDADMFSVAVLEGARLPNYPLTGDVPSTPTGTSSMSPAVLPSQALSMEVLRQLRNGVTRELIDTAGLRRTRRWQGTAAWMQQGIGSAAAAAPGTHMCPCAVGTLPTSQPDPRESEHQVPPPPYVLHGGSSNRSNGAPLNHGENSIMSIHTSSLPFQSTSSACESRGPAVTFNTPLAVRVFLPLAEEYFIRAQSTSRRRSSRGIPDAASLGSPTDRGGGAHDQLLLRSSSMIPTEDEDASYSSDVDARCRNGSAVISPAVIGSPGNSSSGGEAQLRRPREAMTLESLIQYAFGDFAEIL</sequence>
<reference evidence="3 4" key="1">
    <citation type="submission" date="2021-02" db="EMBL/GenBank/DDBJ databases">
        <title>Porcisia hertigi Genome sequencing and assembly.</title>
        <authorList>
            <person name="Almutairi H."/>
            <person name="Gatherer D."/>
        </authorList>
    </citation>
    <scope>NUCLEOTIDE SEQUENCE [LARGE SCALE GENOMIC DNA]</scope>
    <source>
        <strain evidence="3 4">C119</strain>
    </source>
</reference>
<dbReference type="AlphaFoldDB" id="A0A836H5D8"/>
<organism evidence="3 4">
    <name type="scientific">Porcisia hertigi</name>
    <dbReference type="NCBI Taxonomy" id="2761500"/>
    <lineage>
        <taxon>Eukaryota</taxon>
        <taxon>Discoba</taxon>
        <taxon>Euglenozoa</taxon>
        <taxon>Kinetoplastea</taxon>
        <taxon>Metakinetoplastina</taxon>
        <taxon>Trypanosomatida</taxon>
        <taxon>Trypanosomatidae</taxon>
        <taxon>Leishmaniinae</taxon>
        <taxon>Porcisia</taxon>
    </lineage>
</organism>
<dbReference type="OrthoDB" id="247089at2759"/>
<accession>A0A836H5D8</accession>
<protein>
    <submittedName>
        <fullName evidence="3">Uncharacterized protein</fullName>
    </submittedName>
</protein>
<dbReference type="KEGG" id="phet:94287917"/>
<name>A0A836H5D8_9TRYP</name>
<keyword evidence="1" id="KW-0175">Coiled coil</keyword>
<feature type="coiled-coil region" evidence="1">
    <location>
        <begin position="178"/>
        <end position="205"/>
    </location>
</feature>
<evidence type="ECO:0000256" key="2">
    <source>
        <dbReference type="SAM" id="MobiDB-lite"/>
    </source>
</evidence>
<dbReference type="Proteomes" id="UP000674318">
    <property type="component" value="Unassembled WGS sequence"/>
</dbReference>
<dbReference type="EMBL" id="JAFJZO010000034">
    <property type="protein sequence ID" value="KAG5493962.1"/>
    <property type="molecule type" value="Genomic_DNA"/>
</dbReference>
<feature type="region of interest" description="Disordered" evidence="2">
    <location>
        <begin position="640"/>
        <end position="668"/>
    </location>
</feature>
<evidence type="ECO:0000313" key="4">
    <source>
        <dbReference type="Proteomes" id="UP000674318"/>
    </source>
</evidence>
<dbReference type="RefSeq" id="XP_067753997.1">
    <property type="nucleotide sequence ID" value="XM_067897840.1"/>
</dbReference>
<gene>
    <name evidence="3" type="ORF">JKF63_01794</name>
</gene>
<evidence type="ECO:0000256" key="1">
    <source>
        <dbReference type="SAM" id="Coils"/>
    </source>
</evidence>
<evidence type="ECO:0000313" key="3">
    <source>
        <dbReference type="EMBL" id="KAG5493962.1"/>
    </source>
</evidence>
<proteinExistence type="predicted"/>
<keyword evidence="4" id="KW-1185">Reference proteome</keyword>
<dbReference type="GeneID" id="94287917"/>
<comment type="caution">
    <text evidence="3">The sequence shown here is derived from an EMBL/GenBank/DDBJ whole genome shotgun (WGS) entry which is preliminary data.</text>
</comment>